<proteinExistence type="inferred from homology"/>
<feature type="region of interest" description="Disordered" evidence="2">
    <location>
        <begin position="1"/>
        <end position="23"/>
    </location>
</feature>
<reference evidence="5 6" key="1">
    <citation type="submission" date="2021-01" db="EMBL/GenBank/DDBJ databases">
        <title>Streptomyces acididurans sp. nov., isolated from a peat swamp forest soil.</title>
        <authorList>
            <person name="Chantavorakit T."/>
            <person name="Duangmal K."/>
        </authorList>
    </citation>
    <scope>NUCLEOTIDE SEQUENCE [LARGE SCALE GENOMIC DNA]</scope>
    <source>
        <strain evidence="5 6">KK5PA1</strain>
    </source>
</reference>
<gene>
    <name evidence="5" type="ORF">ITX44_24355</name>
</gene>
<feature type="domain" description="MmgE/PrpD C-terminal" evidence="4">
    <location>
        <begin position="290"/>
        <end position="463"/>
    </location>
</feature>
<dbReference type="InterPro" id="IPR042183">
    <property type="entry name" value="MmgE/PrpD_sf_1"/>
</dbReference>
<organism evidence="5 6">
    <name type="scientific">Actinacidiphila acididurans</name>
    <dbReference type="NCBI Taxonomy" id="2784346"/>
    <lineage>
        <taxon>Bacteria</taxon>
        <taxon>Bacillati</taxon>
        <taxon>Actinomycetota</taxon>
        <taxon>Actinomycetes</taxon>
        <taxon>Kitasatosporales</taxon>
        <taxon>Streptomycetaceae</taxon>
        <taxon>Actinacidiphila</taxon>
    </lineage>
</organism>
<feature type="domain" description="MmgE/PrpD N-terminal" evidence="3">
    <location>
        <begin position="25"/>
        <end position="268"/>
    </location>
</feature>
<dbReference type="InterPro" id="IPR036148">
    <property type="entry name" value="MmgE/PrpD_sf"/>
</dbReference>
<evidence type="ECO:0000313" key="5">
    <source>
        <dbReference type="EMBL" id="MBM9507618.1"/>
    </source>
</evidence>
<dbReference type="InterPro" id="IPR045336">
    <property type="entry name" value="MmgE_PrpD_N"/>
</dbReference>
<sequence>MPAPTPPAPRTGPHGPTDPDGPTGTLAAWLAGTPLEAIPPQVRERARHLVLDGLGCALIGARLPWSRTATEAVLAMEGGGDVPLIGWGRTTSAPAAAVLGGTFVQGFELDDYFPPAPLHTMSLVLPALLATAAGKDPVSGADLLRATMLGVETGARVGLALHGPQMLLRGWHSGPVFGTHAAAAACGALRGLDAAAFEDALGLAATQSAGLMAAQYEAMSKRMHHGLAARNGYYAAGLAQAGYTGIKRVYERPYGGFLAVFGEGHEPDPDAITAGLGTQWHTEGVTVKIHAAMGGLHPAIDLVLALAAEHRLTAEAVARIRIEVPATIHDHGWWPPQRPLTAIGAQMNIGYAVAVALLDGHVRPEQFTSDRLDADDVWDLLARTEVARVDTPQDPAWDEPGYNTRITLELRDGAAVTAAARRPHGGPGDPLTDQEIRAKFRALTGRVTDDRRAAAIEEAVLGLEDLPDLAPLVALLAAPVRGALD</sequence>
<dbReference type="Pfam" id="PF19305">
    <property type="entry name" value="MmgE_PrpD_C"/>
    <property type="match status" value="1"/>
</dbReference>
<comment type="caution">
    <text evidence="5">The sequence shown here is derived from an EMBL/GenBank/DDBJ whole genome shotgun (WGS) entry which is preliminary data.</text>
</comment>
<dbReference type="RefSeq" id="WP_205359470.1">
    <property type="nucleotide sequence ID" value="NZ_JADKYB010000013.1"/>
</dbReference>
<dbReference type="Gene3D" id="3.30.1330.120">
    <property type="entry name" value="2-methylcitrate dehydratase PrpD"/>
    <property type="match status" value="1"/>
</dbReference>
<dbReference type="InterPro" id="IPR045337">
    <property type="entry name" value="MmgE_PrpD_C"/>
</dbReference>
<evidence type="ECO:0000259" key="4">
    <source>
        <dbReference type="Pfam" id="PF19305"/>
    </source>
</evidence>
<evidence type="ECO:0000256" key="2">
    <source>
        <dbReference type="SAM" id="MobiDB-lite"/>
    </source>
</evidence>
<evidence type="ECO:0000256" key="1">
    <source>
        <dbReference type="ARBA" id="ARBA00006174"/>
    </source>
</evidence>
<evidence type="ECO:0000259" key="3">
    <source>
        <dbReference type="Pfam" id="PF03972"/>
    </source>
</evidence>
<comment type="similarity">
    <text evidence="1">Belongs to the PrpD family.</text>
</comment>
<feature type="compositionally biased region" description="Pro residues" evidence="2">
    <location>
        <begin position="1"/>
        <end position="10"/>
    </location>
</feature>
<dbReference type="Gene3D" id="1.10.4100.10">
    <property type="entry name" value="2-methylcitrate dehydratase PrpD"/>
    <property type="match status" value="1"/>
</dbReference>
<dbReference type="EMBL" id="JADKYB010000013">
    <property type="protein sequence ID" value="MBM9507618.1"/>
    <property type="molecule type" value="Genomic_DNA"/>
</dbReference>
<keyword evidence="6" id="KW-1185">Reference proteome</keyword>
<name>A0ABS2TW99_9ACTN</name>
<evidence type="ECO:0000313" key="6">
    <source>
        <dbReference type="Proteomes" id="UP000749040"/>
    </source>
</evidence>
<dbReference type="Pfam" id="PF03972">
    <property type="entry name" value="MmgE_PrpD_N"/>
    <property type="match status" value="1"/>
</dbReference>
<protein>
    <submittedName>
        <fullName evidence="5">MmgE/PrpD family protein</fullName>
    </submittedName>
</protein>
<dbReference type="InterPro" id="IPR042188">
    <property type="entry name" value="MmgE/PrpD_sf_2"/>
</dbReference>
<accession>A0ABS2TW99</accession>
<dbReference type="PANTHER" id="PTHR16943">
    <property type="entry name" value="2-METHYLCITRATE DEHYDRATASE-RELATED"/>
    <property type="match status" value="1"/>
</dbReference>
<dbReference type="Proteomes" id="UP000749040">
    <property type="component" value="Unassembled WGS sequence"/>
</dbReference>
<feature type="compositionally biased region" description="Low complexity" evidence="2">
    <location>
        <begin position="11"/>
        <end position="23"/>
    </location>
</feature>
<dbReference type="PANTHER" id="PTHR16943:SF8">
    <property type="entry name" value="2-METHYLCITRATE DEHYDRATASE"/>
    <property type="match status" value="1"/>
</dbReference>
<dbReference type="InterPro" id="IPR005656">
    <property type="entry name" value="MmgE_PrpD"/>
</dbReference>
<dbReference type="SUPFAM" id="SSF103378">
    <property type="entry name" value="2-methylcitrate dehydratase PrpD"/>
    <property type="match status" value="1"/>
</dbReference>